<dbReference type="PANTHER" id="PTHR38342:SF1">
    <property type="entry name" value="SLR5037 PROTEIN"/>
    <property type="match status" value="1"/>
</dbReference>
<evidence type="ECO:0000313" key="3">
    <source>
        <dbReference type="Proteomes" id="UP000013242"/>
    </source>
</evidence>
<dbReference type="Pfam" id="PF03625">
    <property type="entry name" value="DUF302"/>
    <property type="match status" value="1"/>
</dbReference>
<dbReference type="HOGENOM" id="CLU_126998_2_0_9"/>
<gene>
    <name evidence="2" type="ORF">TthWC1_1546</name>
</gene>
<dbReference type="CDD" id="cd14797">
    <property type="entry name" value="DUF302"/>
    <property type="match status" value="1"/>
</dbReference>
<dbReference type="InterPro" id="IPR035923">
    <property type="entry name" value="TT1751-like_sf"/>
</dbReference>
<sequence>MFDFTLTTYKKTKELIEDLKKELKEENFGVLWEFELHKKLAEKGLPYNHSVTILEVCNPNAAAKIIAIDPMASYFLPCKIVIIEDTKETKVGVLKLAQLFSHMDSDNVEIKDIAKEIEERLIKIINKVV</sequence>
<feature type="domain" description="DUF302" evidence="1">
    <location>
        <begin position="37"/>
        <end position="94"/>
    </location>
</feature>
<dbReference type="PIRSF" id="PIRSF021774">
    <property type="entry name" value="UCP021774"/>
    <property type="match status" value="1"/>
</dbReference>
<accession>M8CP87</accession>
<dbReference type="InterPro" id="IPR005180">
    <property type="entry name" value="DUF302"/>
</dbReference>
<dbReference type="Gene3D" id="3.30.310.70">
    <property type="entry name" value="TT1751-like domain"/>
    <property type="match status" value="1"/>
</dbReference>
<dbReference type="SUPFAM" id="SSF103247">
    <property type="entry name" value="TT1751-like"/>
    <property type="match status" value="1"/>
</dbReference>
<comment type="caution">
    <text evidence="2">The sequence shown here is derived from an EMBL/GenBank/DDBJ whole genome shotgun (WGS) entry which is preliminary data.</text>
</comment>
<dbReference type="PANTHER" id="PTHR38342">
    <property type="entry name" value="SLR5037 PROTEIN"/>
    <property type="match status" value="1"/>
</dbReference>
<dbReference type="AlphaFoldDB" id="M8CP87"/>
<dbReference type="RefSeq" id="WP_004401014.1">
    <property type="nucleotide sequence ID" value="NZ_KB731287.1"/>
</dbReference>
<evidence type="ECO:0000313" key="2">
    <source>
        <dbReference type="EMBL" id="EMT38965.1"/>
    </source>
</evidence>
<organism evidence="2 3">
    <name type="scientific">Thermoanaerobacter thermohydrosulfuricus WC1</name>
    <dbReference type="NCBI Taxonomy" id="1198630"/>
    <lineage>
        <taxon>Bacteria</taxon>
        <taxon>Bacillati</taxon>
        <taxon>Bacillota</taxon>
        <taxon>Clostridia</taxon>
        <taxon>Thermoanaerobacterales</taxon>
        <taxon>Thermoanaerobacteraceae</taxon>
        <taxon>Thermoanaerobacter</taxon>
    </lineage>
</organism>
<dbReference type="Proteomes" id="UP000013242">
    <property type="component" value="Unassembled WGS sequence"/>
</dbReference>
<name>M8CP87_THETY</name>
<protein>
    <recommendedName>
        <fullName evidence="1">DUF302 domain-containing protein</fullName>
    </recommendedName>
</protein>
<dbReference type="EMBL" id="AMYG01000035">
    <property type="protein sequence ID" value="EMT38965.1"/>
    <property type="molecule type" value="Genomic_DNA"/>
</dbReference>
<evidence type="ECO:0000259" key="1">
    <source>
        <dbReference type="Pfam" id="PF03625"/>
    </source>
</evidence>
<keyword evidence="3" id="KW-1185">Reference proteome</keyword>
<proteinExistence type="predicted"/>
<dbReference type="PATRIC" id="fig|1198630.3.peg.1567"/>
<reference evidence="2 3" key="1">
    <citation type="journal article" date="2013" name="PLoS ONE">
        <title>Genomic Evaluation of Thermoanaerobacter spp. for the Construction of Designer Co-Cultures to Improve Lignocellulosic Biofuel Production.</title>
        <authorList>
            <person name="Verbeke T.J."/>
            <person name="Zhang X."/>
            <person name="Henrissat B."/>
            <person name="Spicer V."/>
            <person name="Rydzak T."/>
            <person name="Krokhin O.V."/>
            <person name="Fristensky B."/>
            <person name="Levin D.B."/>
            <person name="Sparling R."/>
        </authorList>
    </citation>
    <scope>NUCLEOTIDE SEQUENCE [LARGE SCALE GENOMIC DNA]</scope>
    <source>
        <strain evidence="2 3">WC1</strain>
    </source>
</reference>
<dbReference type="InterPro" id="IPR016796">
    <property type="entry name" value="UCP021774"/>
</dbReference>